<dbReference type="EMBL" id="CAJOBS010003435">
    <property type="protein sequence ID" value="CAF4856145.1"/>
    <property type="molecule type" value="Genomic_DNA"/>
</dbReference>
<dbReference type="Proteomes" id="UP000663838">
    <property type="component" value="Unassembled WGS sequence"/>
</dbReference>
<accession>A0A821SCD3</accession>
<protein>
    <submittedName>
        <fullName evidence="2">Uncharacterized protein</fullName>
    </submittedName>
</protein>
<sequence length="131" mass="14857">MCKQNHSDENIALNNLASLNNEEEVVEENNPIVVRAVPRGIFIDYIKSLNTRTEEEAFITPNVAIQIIDFVNLLYHRTAVTTETANALVHKWYKVPVTIEKVTPFSQRTKGIQDIINHLEIDCNLANLLTA</sequence>
<gene>
    <name evidence="1" type="ORF">KIK155_LOCUS10910</name>
    <name evidence="2" type="ORF">TOA249_LOCUS27301</name>
</gene>
<name>A0A821SCD3_9BILA</name>
<dbReference type="AlphaFoldDB" id="A0A821SCD3"/>
<evidence type="ECO:0000313" key="2">
    <source>
        <dbReference type="EMBL" id="CAF4856145.1"/>
    </source>
</evidence>
<reference evidence="2" key="1">
    <citation type="submission" date="2021-02" db="EMBL/GenBank/DDBJ databases">
        <authorList>
            <person name="Nowell W R."/>
        </authorList>
    </citation>
    <scope>NUCLEOTIDE SEQUENCE</scope>
</reference>
<dbReference type="EMBL" id="CAJNYV010001675">
    <property type="protein sequence ID" value="CAF3432142.1"/>
    <property type="molecule type" value="Genomic_DNA"/>
</dbReference>
<evidence type="ECO:0000313" key="1">
    <source>
        <dbReference type="EMBL" id="CAF3432142.1"/>
    </source>
</evidence>
<dbReference type="Proteomes" id="UP000663865">
    <property type="component" value="Unassembled WGS sequence"/>
</dbReference>
<comment type="caution">
    <text evidence="2">The sequence shown here is derived from an EMBL/GenBank/DDBJ whole genome shotgun (WGS) entry which is preliminary data.</text>
</comment>
<proteinExistence type="predicted"/>
<organism evidence="2 3">
    <name type="scientific">Rotaria socialis</name>
    <dbReference type="NCBI Taxonomy" id="392032"/>
    <lineage>
        <taxon>Eukaryota</taxon>
        <taxon>Metazoa</taxon>
        <taxon>Spiralia</taxon>
        <taxon>Gnathifera</taxon>
        <taxon>Rotifera</taxon>
        <taxon>Eurotatoria</taxon>
        <taxon>Bdelloidea</taxon>
        <taxon>Philodinida</taxon>
        <taxon>Philodinidae</taxon>
        <taxon>Rotaria</taxon>
    </lineage>
</organism>
<evidence type="ECO:0000313" key="3">
    <source>
        <dbReference type="Proteomes" id="UP000663838"/>
    </source>
</evidence>